<dbReference type="InterPro" id="IPR038318">
    <property type="entry name" value="KdpD_sf"/>
</dbReference>
<gene>
    <name evidence="15" type="ORF">AWL63_23030</name>
</gene>
<feature type="domain" description="PAS" evidence="13">
    <location>
        <begin position="133"/>
        <end position="186"/>
    </location>
</feature>
<dbReference type="InterPro" id="IPR035965">
    <property type="entry name" value="PAS-like_dom_sf"/>
</dbReference>
<evidence type="ECO:0000256" key="4">
    <source>
        <dbReference type="ARBA" id="ARBA00022679"/>
    </source>
</evidence>
<dbReference type="Gene3D" id="6.10.250.2580">
    <property type="match status" value="1"/>
</dbReference>
<dbReference type="InterPro" id="IPR004358">
    <property type="entry name" value="Sig_transdc_His_kin-like_C"/>
</dbReference>
<evidence type="ECO:0000256" key="8">
    <source>
        <dbReference type="ARBA" id="ARBA00023012"/>
    </source>
</evidence>
<dbReference type="Pfam" id="PF00989">
    <property type="entry name" value="PAS"/>
    <property type="match status" value="1"/>
</dbReference>
<dbReference type="InterPro" id="IPR000700">
    <property type="entry name" value="PAS-assoc_C"/>
</dbReference>
<evidence type="ECO:0000256" key="7">
    <source>
        <dbReference type="ARBA" id="ARBA00022840"/>
    </source>
</evidence>
<dbReference type="EMBL" id="CP014169">
    <property type="protein sequence ID" value="AOH87291.1"/>
    <property type="molecule type" value="Genomic_DNA"/>
</dbReference>
<dbReference type="GO" id="GO:0006355">
    <property type="term" value="P:regulation of DNA-templated transcription"/>
    <property type="evidence" value="ECO:0007669"/>
    <property type="project" value="InterPro"/>
</dbReference>
<dbReference type="NCBIfam" id="TIGR00229">
    <property type="entry name" value="sensory_box"/>
    <property type="match status" value="2"/>
</dbReference>
<dbReference type="Pfam" id="PF02518">
    <property type="entry name" value="HATPase_c"/>
    <property type="match status" value="1"/>
</dbReference>
<dbReference type="SUPFAM" id="SSF55874">
    <property type="entry name" value="ATPase domain of HSP90 chaperone/DNA topoisomerase II/histidine kinase"/>
    <property type="match status" value="1"/>
</dbReference>
<dbReference type="Gene3D" id="1.10.287.130">
    <property type="match status" value="1"/>
</dbReference>
<dbReference type="InterPro" id="IPR001610">
    <property type="entry name" value="PAC"/>
</dbReference>
<keyword evidence="11" id="KW-0812">Transmembrane</keyword>
<keyword evidence="3" id="KW-0597">Phosphoprotein</keyword>
<dbReference type="PRINTS" id="PR00344">
    <property type="entry name" value="BCTRLSENSOR"/>
</dbReference>
<dbReference type="InterPro" id="IPR003594">
    <property type="entry name" value="HATPase_dom"/>
</dbReference>
<dbReference type="PANTHER" id="PTHR43065:SF10">
    <property type="entry name" value="PEROXIDE STRESS-ACTIVATED HISTIDINE KINASE MAK3"/>
    <property type="match status" value="1"/>
</dbReference>
<feature type="domain" description="Histidine kinase" evidence="12">
    <location>
        <begin position="408"/>
        <end position="623"/>
    </location>
</feature>
<dbReference type="EC" id="2.7.13.3" evidence="2"/>
<comment type="function">
    <text evidence="9">Putative oxygen sensor; modulates the activity of FixJ, a transcriptional activator of nitrogen fixation fixK gene. FixL probably acts as a kinase that phosphorylates FixJ.</text>
</comment>
<evidence type="ECO:0000313" key="15">
    <source>
        <dbReference type="EMBL" id="AOH87291.1"/>
    </source>
</evidence>
<dbReference type="InterPro" id="IPR013767">
    <property type="entry name" value="PAS_fold"/>
</dbReference>
<dbReference type="InterPro" id="IPR036097">
    <property type="entry name" value="HisK_dim/P_sf"/>
</dbReference>
<keyword evidence="7" id="KW-0067">ATP-binding</keyword>
<dbReference type="Gene3D" id="3.30.565.10">
    <property type="entry name" value="Histidine kinase-like ATPase, C-terminal domain"/>
    <property type="match status" value="1"/>
</dbReference>
<dbReference type="CDD" id="cd00082">
    <property type="entry name" value="HisKA"/>
    <property type="match status" value="1"/>
</dbReference>
<dbReference type="InterPro" id="IPR003661">
    <property type="entry name" value="HisK_dim/P_dom"/>
</dbReference>
<dbReference type="PANTHER" id="PTHR43065">
    <property type="entry name" value="SENSOR HISTIDINE KINASE"/>
    <property type="match status" value="1"/>
</dbReference>
<dbReference type="SUPFAM" id="SSF55785">
    <property type="entry name" value="PYP-like sensor domain (PAS domain)"/>
    <property type="match status" value="2"/>
</dbReference>
<feature type="transmembrane region" description="Helical" evidence="11">
    <location>
        <begin position="17"/>
        <end position="35"/>
    </location>
</feature>
<comment type="catalytic activity">
    <reaction evidence="1">
        <text>ATP + protein L-histidine = ADP + protein N-phospho-L-histidine.</text>
        <dbReference type="EC" id="2.7.13.3"/>
    </reaction>
</comment>
<evidence type="ECO:0000256" key="2">
    <source>
        <dbReference type="ARBA" id="ARBA00012438"/>
    </source>
</evidence>
<dbReference type="Pfam" id="PF00512">
    <property type="entry name" value="HisKA"/>
    <property type="match status" value="1"/>
</dbReference>
<keyword evidence="16" id="KW-1185">Reference proteome</keyword>
<keyword evidence="15" id="KW-0614">Plasmid</keyword>
<dbReference type="SMART" id="SM00086">
    <property type="entry name" value="PAC"/>
    <property type="match status" value="2"/>
</dbReference>
<sequence length="630" mass="68800">METRADDREAWWRAIRAYWMAMLVVALAMGVSLLLEPYLLDRPTWLLLTIAVLASAWLGGIRPAVLALALATVIGFLLVDTPFRDADHLVNAAGFATVSAGIILLTRRMSHWRDTAHVHEVDAGESSRKAQEMTEELGLLIDGATNYAIYMLDPEGRVAIWNKGAERIKGWTEQEILGKPTEVFYPAEERANGKPYADLDNARADGKFQEEGWRVRKDGSEFLADVTITPLYDEDGTLRGFGKVVRDITDQKAAERAIETREAQLNSILATVPDAMVVIDDEGTMVSFSSTAQRMFGYEESEVLGKNVSMLMPSPDREAHDSYVGRYLATGERHIIGSTRRVMGCRKDGTPVPHELAIGEATGGGRRLFTGFMRDLTQEEATAARLKELQSELIHVSRVSAMGAMASTLAHELNQPITAVVNYVETAEALLEHPDAETVAIVREALKDAASESLRAGQIVRRLRDFVARGEVQKHVEDLPTLIREACSLGFVGLREHGVETVLRLDPSATPVLADRVQVEQVLVNLIRNAGEAMAESEERILTITTAPDAPGLVRVTVSDTGPGLADVVATQLFQAFLSTKSEGMGLGLSICRTIVEAHGGRIWADSPAGGGTRFHFTLMHVALEEPDGG</sequence>
<geneLocation type="plasmid" evidence="16"/>
<dbReference type="Proteomes" id="UP000094256">
    <property type="component" value="Plasmid unnamed"/>
</dbReference>
<dbReference type="CDD" id="cd00130">
    <property type="entry name" value="PAS"/>
    <property type="match status" value="2"/>
</dbReference>
<dbReference type="Pfam" id="PF13426">
    <property type="entry name" value="PAS_9"/>
    <property type="match status" value="1"/>
</dbReference>
<dbReference type="GO" id="GO:0005524">
    <property type="term" value="F:ATP binding"/>
    <property type="evidence" value="ECO:0007669"/>
    <property type="project" value="UniProtKB-KW"/>
</dbReference>
<evidence type="ECO:0000259" key="14">
    <source>
        <dbReference type="PROSITE" id="PS50113"/>
    </source>
</evidence>
<dbReference type="Gene3D" id="3.30.450.20">
    <property type="entry name" value="PAS domain"/>
    <property type="match status" value="2"/>
</dbReference>
<evidence type="ECO:0000256" key="3">
    <source>
        <dbReference type="ARBA" id="ARBA00022553"/>
    </source>
</evidence>
<keyword evidence="11" id="KW-1133">Transmembrane helix</keyword>
<dbReference type="PROSITE" id="PS50109">
    <property type="entry name" value="HIS_KIN"/>
    <property type="match status" value="1"/>
</dbReference>
<evidence type="ECO:0000256" key="1">
    <source>
        <dbReference type="ARBA" id="ARBA00000085"/>
    </source>
</evidence>
<dbReference type="PROSITE" id="PS50112">
    <property type="entry name" value="PAS"/>
    <property type="match status" value="2"/>
</dbReference>
<feature type="transmembrane region" description="Helical" evidence="11">
    <location>
        <begin position="89"/>
        <end position="106"/>
    </location>
</feature>
<evidence type="ECO:0000256" key="6">
    <source>
        <dbReference type="ARBA" id="ARBA00022777"/>
    </source>
</evidence>
<feature type="domain" description="PAS" evidence="13">
    <location>
        <begin position="261"/>
        <end position="331"/>
    </location>
</feature>
<dbReference type="SUPFAM" id="SSF47384">
    <property type="entry name" value="Homodimeric domain of signal transducing histidine kinase"/>
    <property type="match status" value="1"/>
</dbReference>
<keyword evidence="6 15" id="KW-0418">Kinase</keyword>
<dbReference type="SMART" id="SM00091">
    <property type="entry name" value="PAS"/>
    <property type="match status" value="2"/>
</dbReference>
<name>A0A1B3ZIN9_9SPHN</name>
<dbReference type="Gene3D" id="1.20.120.620">
    <property type="entry name" value="Backbone structure of the membrane domain of e. Coli histidine kinase receptor kdpd"/>
    <property type="match status" value="1"/>
</dbReference>
<dbReference type="RefSeq" id="WP_069207855.1">
    <property type="nucleotide sequence ID" value="NZ_CP014169.1"/>
</dbReference>
<dbReference type="AlphaFoldDB" id="A0A1B3ZIN9"/>
<feature type="domain" description="PAC" evidence="14">
    <location>
        <begin position="208"/>
        <end position="260"/>
    </location>
</feature>
<reference evidence="15 16" key="1">
    <citation type="submission" date="2016-01" db="EMBL/GenBank/DDBJ databases">
        <title>Complete genome and mega plasmid sequence of Sphingomonas panacis DCY99 elicits systemic resistance in rice to Xanthomonas oryzae.</title>
        <authorList>
            <person name="Kim Y.J."/>
            <person name="Yang D.C."/>
            <person name="Sing P."/>
        </authorList>
    </citation>
    <scope>NUCLEOTIDE SEQUENCE [LARGE SCALE GENOMIC DNA]</scope>
    <source>
        <strain evidence="15 16">DCY99</strain>
        <plasmid evidence="16">Plasmid</plasmid>
    </source>
</reference>
<accession>A0A1B3ZIN9</accession>
<keyword evidence="4" id="KW-0808">Transferase</keyword>
<dbReference type="SMART" id="SM00388">
    <property type="entry name" value="HisKA"/>
    <property type="match status" value="1"/>
</dbReference>
<proteinExistence type="predicted"/>
<feature type="transmembrane region" description="Helical" evidence="11">
    <location>
        <begin position="47"/>
        <end position="77"/>
    </location>
</feature>
<evidence type="ECO:0000256" key="10">
    <source>
        <dbReference type="ARBA" id="ARBA00070616"/>
    </source>
</evidence>
<dbReference type="GO" id="GO:0000155">
    <property type="term" value="F:phosphorelay sensor kinase activity"/>
    <property type="evidence" value="ECO:0007669"/>
    <property type="project" value="InterPro"/>
</dbReference>
<protein>
    <recommendedName>
        <fullName evidence="10">Sensor protein FixL</fullName>
        <ecNumber evidence="2">2.7.13.3</ecNumber>
    </recommendedName>
</protein>
<keyword evidence="8" id="KW-0902">Two-component regulatory system</keyword>
<dbReference type="FunFam" id="3.30.450.20:FF:000060">
    <property type="entry name" value="Sensor protein FixL"/>
    <property type="match status" value="1"/>
</dbReference>
<dbReference type="SMART" id="SM00387">
    <property type="entry name" value="HATPase_c"/>
    <property type="match status" value="1"/>
</dbReference>
<evidence type="ECO:0000256" key="5">
    <source>
        <dbReference type="ARBA" id="ARBA00022741"/>
    </source>
</evidence>
<dbReference type="PROSITE" id="PS50113">
    <property type="entry name" value="PAC"/>
    <property type="match status" value="1"/>
</dbReference>
<evidence type="ECO:0000313" key="16">
    <source>
        <dbReference type="Proteomes" id="UP000094256"/>
    </source>
</evidence>
<evidence type="ECO:0000256" key="11">
    <source>
        <dbReference type="SAM" id="Phobius"/>
    </source>
</evidence>
<dbReference type="InterPro" id="IPR000014">
    <property type="entry name" value="PAS"/>
</dbReference>
<organism evidence="15 16">
    <name type="scientific">Sphingomonas panacis</name>
    <dbReference type="NCBI Taxonomy" id="1560345"/>
    <lineage>
        <taxon>Bacteria</taxon>
        <taxon>Pseudomonadati</taxon>
        <taxon>Pseudomonadota</taxon>
        <taxon>Alphaproteobacteria</taxon>
        <taxon>Sphingomonadales</taxon>
        <taxon>Sphingomonadaceae</taxon>
        <taxon>Sphingomonas</taxon>
    </lineage>
</organism>
<evidence type="ECO:0000256" key="9">
    <source>
        <dbReference type="ARBA" id="ARBA00059827"/>
    </source>
</evidence>
<evidence type="ECO:0000259" key="12">
    <source>
        <dbReference type="PROSITE" id="PS50109"/>
    </source>
</evidence>
<dbReference type="InterPro" id="IPR036890">
    <property type="entry name" value="HATPase_C_sf"/>
</dbReference>
<dbReference type="InterPro" id="IPR005467">
    <property type="entry name" value="His_kinase_dom"/>
</dbReference>
<evidence type="ECO:0000259" key="13">
    <source>
        <dbReference type="PROSITE" id="PS50112"/>
    </source>
</evidence>
<keyword evidence="11" id="KW-0472">Membrane</keyword>
<keyword evidence="5" id="KW-0547">Nucleotide-binding</keyword>
<dbReference type="KEGG" id="span:AWL63_23030"/>